<keyword evidence="3" id="KW-1185">Reference proteome</keyword>
<dbReference type="RefSeq" id="WP_353982379.1">
    <property type="nucleotide sequence ID" value="NZ_JBEWLY010000001.1"/>
</dbReference>
<keyword evidence="2" id="KW-0223">Dioxygenase</keyword>
<protein>
    <submittedName>
        <fullName evidence="2">Phytanoyl-CoA dioxygenase family protein</fullName>
    </submittedName>
</protein>
<reference evidence="2 3" key="1">
    <citation type="submission" date="2024-07" db="EMBL/GenBank/DDBJ databases">
        <title>Novosphingobium kalidii RD2P27.</title>
        <authorList>
            <person name="Sun J.-Q."/>
        </authorList>
    </citation>
    <scope>NUCLEOTIDE SEQUENCE [LARGE SCALE GENOMIC DNA]</scope>
    <source>
        <strain evidence="2 3">RD2P27</strain>
    </source>
</reference>
<gene>
    <name evidence="2" type="ORF">ABVV53_00615</name>
</gene>
<keyword evidence="2" id="KW-0560">Oxidoreductase</keyword>
<dbReference type="Gene3D" id="2.60.120.620">
    <property type="entry name" value="q2cbj1_9rhob like domain"/>
    <property type="match status" value="1"/>
</dbReference>
<dbReference type="Pfam" id="PF05721">
    <property type="entry name" value="PhyH"/>
    <property type="match status" value="1"/>
</dbReference>
<dbReference type="SUPFAM" id="SSF51197">
    <property type="entry name" value="Clavaminate synthase-like"/>
    <property type="match status" value="1"/>
</dbReference>
<dbReference type="Proteomes" id="UP001548713">
    <property type="component" value="Unassembled WGS sequence"/>
</dbReference>
<sequence>MPVHPRIKTAFLAPLYVAQLVTSAKSFLDNPVIGSARLNRRGLHVGRVKLAAALCTWRRKRLSRRVPAEWREAFDRDGFVVIRDVLPPHEFAAMRDAILSYQGPAREMRQGDAITRRLAVDPAMLHRVPLLDALLQRQDLNALFHYVASFQTTPLHYIQTIVSREGQNEPDPQETLHADSFHSSLKAWLFLNPVAAHEGPFTYVRGSHRLTRERLDWEHRRSLRNPTSIDRLSARGSPRVTSEDLTDMNLPEPEGLAVPGNTLVVADTMGFHARGTSEHSGERVEIWSYARRNPYLPWLGGDLLSLPGLAERRVGWLWSFRDRYESLLGQPWRAVGTRSPMDHPNLDSGRP</sequence>
<dbReference type="GO" id="GO:0051213">
    <property type="term" value="F:dioxygenase activity"/>
    <property type="evidence" value="ECO:0007669"/>
    <property type="project" value="UniProtKB-KW"/>
</dbReference>
<evidence type="ECO:0000313" key="2">
    <source>
        <dbReference type="EMBL" id="MET1753972.1"/>
    </source>
</evidence>
<dbReference type="EMBL" id="JBEWLY010000001">
    <property type="protein sequence ID" value="MET1753972.1"/>
    <property type="molecule type" value="Genomic_DNA"/>
</dbReference>
<evidence type="ECO:0000313" key="3">
    <source>
        <dbReference type="Proteomes" id="UP001548713"/>
    </source>
</evidence>
<dbReference type="InterPro" id="IPR008775">
    <property type="entry name" value="Phytyl_CoA_dOase-like"/>
</dbReference>
<name>A0ABV2CWI8_9SPHN</name>
<evidence type="ECO:0000256" key="1">
    <source>
        <dbReference type="SAM" id="MobiDB-lite"/>
    </source>
</evidence>
<comment type="caution">
    <text evidence="2">The sequence shown here is derived from an EMBL/GenBank/DDBJ whole genome shotgun (WGS) entry which is preliminary data.</text>
</comment>
<organism evidence="2 3">
    <name type="scientific">Novosphingobium kalidii</name>
    <dbReference type="NCBI Taxonomy" id="3230299"/>
    <lineage>
        <taxon>Bacteria</taxon>
        <taxon>Pseudomonadati</taxon>
        <taxon>Pseudomonadota</taxon>
        <taxon>Alphaproteobacteria</taxon>
        <taxon>Sphingomonadales</taxon>
        <taxon>Sphingomonadaceae</taxon>
        <taxon>Novosphingobium</taxon>
    </lineage>
</organism>
<proteinExistence type="predicted"/>
<accession>A0ABV2CWI8</accession>
<feature type="region of interest" description="Disordered" evidence="1">
    <location>
        <begin position="233"/>
        <end position="252"/>
    </location>
</feature>